<reference evidence="8 9" key="2">
    <citation type="submission" date="2018-10" db="EMBL/GenBank/DDBJ databases">
        <authorList>
            <consortium name="Pathogen Informatics"/>
        </authorList>
    </citation>
    <scope>NUCLEOTIDE SEQUENCE [LARGE SCALE GENOMIC DNA]</scope>
</reference>
<dbReference type="OrthoDB" id="655540at2759"/>
<dbReference type="FunFam" id="1.20.1740.10:FF:000052">
    <property type="entry name" value="Lysine histidine transporter-like 3"/>
    <property type="match status" value="1"/>
</dbReference>
<feature type="transmembrane region" description="Helical" evidence="6">
    <location>
        <begin position="156"/>
        <end position="179"/>
    </location>
</feature>
<feature type="transmembrane region" description="Helical" evidence="6">
    <location>
        <begin position="94"/>
        <end position="114"/>
    </location>
</feature>
<dbReference type="Gene3D" id="1.20.1740.10">
    <property type="entry name" value="Amino acid/polyamine transporter I"/>
    <property type="match status" value="1"/>
</dbReference>
<proteinExistence type="predicted"/>
<feature type="transmembrane region" description="Helical" evidence="6">
    <location>
        <begin position="37"/>
        <end position="58"/>
    </location>
</feature>
<keyword evidence="9" id="KW-1185">Reference proteome</keyword>
<evidence type="ECO:0000256" key="1">
    <source>
        <dbReference type="ARBA" id="ARBA00004370"/>
    </source>
</evidence>
<feature type="transmembrane region" description="Helical" evidence="6">
    <location>
        <begin position="315"/>
        <end position="332"/>
    </location>
</feature>
<evidence type="ECO:0000256" key="6">
    <source>
        <dbReference type="SAM" id="Phobius"/>
    </source>
</evidence>
<evidence type="ECO:0000313" key="10">
    <source>
        <dbReference type="WBParaSite" id="EVEC_0000532901-mRNA-1"/>
    </source>
</evidence>
<keyword evidence="4 6" id="KW-1133">Transmembrane helix</keyword>
<feature type="transmembrane region" description="Helical" evidence="6">
    <location>
        <begin position="338"/>
        <end position="362"/>
    </location>
</feature>
<evidence type="ECO:0000313" key="8">
    <source>
        <dbReference type="EMBL" id="VDD90209.1"/>
    </source>
</evidence>
<feature type="transmembrane region" description="Helical" evidence="6">
    <location>
        <begin position="129"/>
        <end position="149"/>
    </location>
</feature>
<accession>A0A0N4V548</accession>
<dbReference type="GO" id="GO:0016020">
    <property type="term" value="C:membrane"/>
    <property type="evidence" value="ECO:0007669"/>
    <property type="project" value="UniProtKB-SubCell"/>
</dbReference>
<evidence type="ECO:0000313" key="9">
    <source>
        <dbReference type="Proteomes" id="UP000274131"/>
    </source>
</evidence>
<feature type="transmembrane region" description="Helical" evidence="6">
    <location>
        <begin position="7"/>
        <end position="31"/>
    </location>
</feature>
<gene>
    <name evidence="8" type="ORF">EVEC_LOCUS4960</name>
</gene>
<organism evidence="10">
    <name type="scientific">Enterobius vermicularis</name>
    <name type="common">Human pinworm</name>
    <dbReference type="NCBI Taxonomy" id="51028"/>
    <lineage>
        <taxon>Eukaryota</taxon>
        <taxon>Metazoa</taxon>
        <taxon>Ecdysozoa</taxon>
        <taxon>Nematoda</taxon>
        <taxon>Chromadorea</taxon>
        <taxon>Rhabditida</taxon>
        <taxon>Spirurina</taxon>
        <taxon>Oxyuridomorpha</taxon>
        <taxon>Oxyuroidea</taxon>
        <taxon>Oxyuridae</taxon>
        <taxon>Enterobius</taxon>
    </lineage>
</organism>
<dbReference type="STRING" id="51028.A0A0N4V548"/>
<evidence type="ECO:0000256" key="4">
    <source>
        <dbReference type="ARBA" id="ARBA00022989"/>
    </source>
</evidence>
<keyword evidence="3 6" id="KW-0812">Transmembrane</keyword>
<dbReference type="InterPro" id="IPR013057">
    <property type="entry name" value="AA_transpt_TM"/>
</dbReference>
<evidence type="ECO:0000256" key="3">
    <source>
        <dbReference type="ARBA" id="ARBA00022692"/>
    </source>
</evidence>
<feature type="domain" description="Amino acid transporter transmembrane" evidence="7">
    <location>
        <begin position="6"/>
        <end position="372"/>
    </location>
</feature>
<dbReference type="Proteomes" id="UP000274131">
    <property type="component" value="Unassembled WGS sequence"/>
</dbReference>
<comment type="subcellular location">
    <subcellularLocation>
        <location evidence="1">Membrane</location>
    </subcellularLocation>
</comment>
<evidence type="ECO:0000256" key="5">
    <source>
        <dbReference type="ARBA" id="ARBA00023136"/>
    </source>
</evidence>
<feature type="transmembrane region" description="Helical" evidence="6">
    <location>
        <begin position="191"/>
        <end position="211"/>
    </location>
</feature>
<sequence length="463" mass="51641">MASEKRIGWVVTAFFIVADMVGSGVVAMPVAFLKTGLSLGVALMLVISIIFAYTAHLLGQNWVILQERWPIYRSHCRKPYVEIALRSMGKNMKVAASLIVYITLFGTAVVYILLSTKIFDYFLYSYLNARLNFCYLLCIVSLAIMPLTYLKSPAHFWGVIVFAMLCTILAVILIAMGIGEDASTCHPEVNYPIFYLPDAILGFGTFLFAFSGHHCFPTIQADMKNARDFSKSVIVVVAILYMPLSVFGYVVYGDSMRDSVIDSVQMPWIRETANLAIAVHCILTLIIMANPLSQQIEEFFKFCSDNLSPFGVERVLIRSGLLALMLFCALTIPDFGPFMNLVGSTTIPAVCAVLPCIFNLYLNAATFDKKRNDYVAPILNTGKKINRTLVDKFSGLAIGVGLIAAYLSLNDIFNVNFTPPCYLRYIFPSNTSVMEEMQVNCCGRYRNLNRFANGTDLCRLREI</sequence>
<evidence type="ECO:0000259" key="7">
    <source>
        <dbReference type="Pfam" id="PF01490"/>
    </source>
</evidence>
<protein>
    <submittedName>
        <fullName evidence="10">Aa_trans domain-containing protein</fullName>
    </submittedName>
</protein>
<dbReference type="PANTHER" id="PTHR48017">
    <property type="entry name" value="OS05G0424000 PROTEIN-RELATED"/>
    <property type="match status" value="1"/>
</dbReference>
<keyword evidence="2" id="KW-0813">Transport</keyword>
<keyword evidence="5 6" id="KW-0472">Membrane</keyword>
<name>A0A0N4V548_ENTVE</name>
<dbReference type="EMBL" id="UXUI01008012">
    <property type="protein sequence ID" value="VDD90209.1"/>
    <property type="molecule type" value="Genomic_DNA"/>
</dbReference>
<feature type="transmembrane region" description="Helical" evidence="6">
    <location>
        <begin position="272"/>
        <end position="292"/>
    </location>
</feature>
<reference evidence="10" key="1">
    <citation type="submission" date="2017-02" db="UniProtKB">
        <authorList>
            <consortium name="WormBaseParasite"/>
        </authorList>
    </citation>
    <scope>IDENTIFICATION</scope>
</reference>
<feature type="transmembrane region" description="Helical" evidence="6">
    <location>
        <begin position="232"/>
        <end position="252"/>
    </location>
</feature>
<evidence type="ECO:0000256" key="2">
    <source>
        <dbReference type="ARBA" id="ARBA00022448"/>
    </source>
</evidence>
<dbReference type="WBParaSite" id="EVEC_0000532901-mRNA-1">
    <property type="protein sequence ID" value="EVEC_0000532901-mRNA-1"/>
    <property type="gene ID" value="EVEC_0000532901"/>
</dbReference>
<dbReference type="AlphaFoldDB" id="A0A0N4V548"/>
<feature type="transmembrane region" description="Helical" evidence="6">
    <location>
        <begin position="393"/>
        <end position="409"/>
    </location>
</feature>
<dbReference type="Pfam" id="PF01490">
    <property type="entry name" value="Aa_trans"/>
    <property type="match status" value="1"/>
</dbReference>